<keyword evidence="2" id="KW-0645">Protease</keyword>
<dbReference type="PANTHER" id="PTHR10942:SF0">
    <property type="entry name" value="LEISHMANOLYSIN-LIKE PEPTIDASE"/>
    <property type="match status" value="1"/>
</dbReference>
<proteinExistence type="inferred from homology"/>
<accession>A0AAD3CIB5</accession>
<dbReference type="Pfam" id="PF01457">
    <property type="entry name" value="Peptidase_M8"/>
    <property type="match status" value="2"/>
</dbReference>
<evidence type="ECO:0000256" key="7">
    <source>
        <dbReference type="PIRSR" id="PIRSR601577-1"/>
    </source>
</evidence>
<dbReference type="GO" id="GO:0004222">
    <property type="term" value="F:metalloendopeptidase activity"/>
    <property type="evidence" value="ECO:0007669"/>
    <property type="project" value="InterPro"/>
</dbReference>
<dbReference type="InterPro" id="IPR001577">
    <property type="entry name" value="Peptidase_M8"/>
</dbReference>
<evidence type="ECO:0000256" key="5">
    <source>
        <dbReference type="ARBA" id="ARBA00022833"/>
    </source>
</evidence>
<dbReference type="EMBL" id="BLLK01000020">
    <property type="protein sequence ID" value="GFH45150.1"/>
    <property type="molecule type" value="Genomic_DNA"/>
</dbReference>
<dbReference type="GO" id="GO:0005737">
    <property type="term" value="C:cytoplasm"/>
    <property type="evidence" value="ECO:0007669"/>
    <property type="project" value="TreeGrafter"/>
</dbReference>
<feature type="binding site" evidence="8">
    <location>
        <position position="347"/>
    </location>
    <ligand>
        <name>Zn(2+)</name>
        <dbReference type="ChEBI" id="CHEBI:29105"/>
        <note>catalytic</note>
    </ligand>
</feature>
<comment type="similarity">
    <text evidence="1">Belongs to the peptidase M8 family.</text>
</comment>
<keyword evidence="3 8" id="KW-0479">Metal-binding</keyword>
<keyword evidence="9" id="KW-0732">Signal</keyword>
<dbReference type="AlphaFoldDB" id="A0AAD3CIB5"/>
<comment type="cofactor">
    <cofactor evidence="8">
        <name>Zn(2+)</name>
        <dbReference type="ChEBI" id="CHEBI:29105"/>
    </cofactor>
    <text evidence="8">Binds 1 zinc ion per subunit.</text>
</comment>
<dbReference type="Gene3D" id="2.10.55.10">
    <property type="entry name" value="Leishmanolysin domain 3"/>
    <property type="match status" value="1"/>
</dbReference>
<dbReference type="Gene3D" id="3.90.132.10">
    <property type="entry name" value="Leishmanolysin , domain 2"/>
    <property type="match status" value="1"/>
</dbReference>
<dbReference type="PANTHER" id="PTHR10942">
    <property type="entry name" value="LEISHMANOLYSIN-LIKE PEPTIDASE"/>
    <property type="match status" value="1"/>
</dbReference>
<keyword evidence="6 8" id="KW-0482">Metalloprotease</keyword>
<comment type="caution">
    <text evidence="10">The sequence shown here is derived from an EMBL/GenBank/DDBJ whole genome shotgun (WGS) entry which is preliminary data.</text>
</comment>
<feature type="binding site" evidence="8">
    <location>
        <position position="226"/>
    </location>
    <ligand>
        <name>Zn(2+)</name>
        <dbReference type="ChEBI" id="CHEBI:29105"/>
        <note>catalytic</note>
    </ligand>
</feature>
<feature type="active site" evidence="7">
    <location>
        <position position="227"/>
    </location>
</feature>
<keyword evidence="5 8" id="KW-0862">Zinc</keyword>
<feature type="chain" id="PRO_5042166840" description="Leishmanolysin-like peptidase" evidence="9">
    <location>
        <begin position="24"/>
        <end position="640"/>
    </location>
</feature>
<sequence length="640" mass="70954">MKFVATITSLLFLNTITSSTCYAEKVKKSHRQRIQFQNPSSLLTASHSDVSVEYESFDNHRSLKEKERQPLRIKFYTQPLLDAITNADTLTKARGNAIIEQVLPSIESLWKNSLSIYPSKSNIVLPDDVCFGLYDFPKEWSSSKTGVANTDLVIFVSAMNVIGTTQICSSDAALSTLAVSSPCAVDPDTDRPVVGFANVCLNTLATGMNGQIDEGSIQTMIDVMSHELVHVLGLNSELYKYFRNSKTGSALTPRKRRFLGKNGGFDTTENVQCVGDQPPKDIALACSNTVKYREEIVMFGNEEVSRGYYEVVTPTVAQVARNHFNCPSLQGARLENQPTSEDCFGSHFDERTWFTEFMSAVYDEDAAYFSPLTLAFLEDTGWYKANFKYAENSPFGLGAGCSFVKDDCIVNGGEVPDYGKGFFCNDVESSEWSCGPSVNFRGKCDIKSYTHPKRNYFDTLHIGPSFTHADYCPLVVSNAQDCDDVHGLKLHAMEVFGKGSKCMDVTKSTGKSALCLKGSCNQNTKSYDFEVENKILSCTEDFEEISVEMYGETFQFQCPRLTQVCPNMFCPAMCSGKGECDWSLPTPTCKCYDENDKTDGCYESEVIEQATCPSSAASYIPWSTVITFLVPIVVTAQLIF</sequence>
<feature type="binding site" evidence="8">
    <location>
        <position position="230"/>
    </location>
    <ligand>
        <name>Zn(2+)</name>
        <dbReference type="ChEBI" id="CHEBI:29105"/>
        <note>catalytic</note>
    </ligand>
</feature>
<dbReference type="GO" id="GO:0006508">
    <property type="term" value="P:proteolysis"/>
    <property type="evidence" value="ECO:0007669"/>
    <property type="project" value="UniProtKB-KW"/>
</dbReference>
<organism evidence="10 11">
    <name type="scientific">Chaetoceros tenuissimus</name>
    <dbReference type="NCBI Taxonomy" id="426638"/>
    <lineage>
        <taxon>Eukaryota</taxon>
        <taxon>Sar</taxon>
        <taxon>Stramenopiles</taxon>
        <taxon>Ochrophyta</taxon>
        <taxon>Bacillariophyta</taxon>
        <taxon>Coscinodiscophyceae</taxon>
        <taxon>Chaetocerotophycidae</taxon>
        <taxon>Chaetocerotales</taxon>
        <taxon>Chaetocerotaceae</taxon>
        <taxon>Chaetoceros</taxon>
    </lineage>
</organism>
<dbReference type="Gene3D" id="3.10.170.20">
    <property type="match status" value="1"/>
</dbReference>
<dbReference type="FunFam" id="3.90.132.10:FF:000001">
    <property type="entry name" value="leishmanolysin-like peptidase isoform X2"/>
    <property type="match status" value="1"/>
</dbReference>
<reference evidence="10 11" key="1">
    <citation type="journal article" date="2021" name="Sci. Rep.">
        <title>The genome of the diatom Chaetoceros tenuissimus carries an ancient integrated fragment of an extant virus.</title>
        <authorList>
            <person name="Hongo Y."/>
            <person name="Kimura K."/>
            <person name="Takaki Y."/>
            <person name="Yoshida Y."/>
            <person name="Baba S."/>
            <person name="Kobayashi G."/>
            <person name="Nagasaki K."/>
            <person name="Hano T."/>
            <person name="Tomaru Y."/>
        </authorList>
    </citation>
    <scope>NUCLEOTIDE SEQUENCE [LARGE SCALE GENOMIC DNA]</scope>
    <source>
        <strain evidence="10 11">NIES-3715</strain>
    </source>
</reference>
<evidence type="ECO:0000256" key="6">
    <source>
        <dbReference type="ARBA" id="ARBA00023049"/>
    </source>
</evidence>
<dbReference type="SUPFAM" id="SSF55486">
    <property type="entry name" value="Metalloproteases ('zincins'), catalytic domain"/>
    <property type="match status" value="1"/>
</dbReference>
<evidence type="ECO:0000313" key="10">
    <source>
        <dbReference type="EMBL" id="GFH45150.1"/>
    </source>
</evidence>
<keyword evidence="11" id="KW-1185">Reference proteome</keyword>
<dbReference type="Proteomes" id="UP001054902">
    <property type="component" value="Unassembled WGS sequence"/>
</dbReference>
<name>A0AAD3CIB5_9STRA</name>
<evidence type="ECO:0008006" key="12">
    <source>
        <dbReference type="Google" id="ProtNLM"/>
    </source>
</evidence>
<gene>
    <name evidence="10" type="ORF">CTEN210_01624</name>
</gene>
<evidence type="ECO:0000256" key="3">
    <source>
        <dbReference type="ARBA" id="ARBA00022723"/>
    </source>
</evidence>
<evidence type="ECO:0000256" key="8">
    <source>
        <dbReference type="PIRSR" id="PIRSR601577-2"/>
    </source>
</evidence>
<evidence type="ECO:0000256" key="2">
    <source>
        <dbReference type="ARBA" id="ARBA00022670"/>
    </source>
</evidence>
<dbReference type="GO" id="GO:0016020">
    <property type="term" value="C:membrane"/>
    <property type="evidence" value="ECO:0007669"/>
    <property type="project" value="InterPro"/>
</dbReference>
<protein>
    <recommendedName>
        <fullName evidence="12">Leishmanolysin-like peptidase</fullName>
    </recommendedName>
</protein>
<feature type="signal peptide" evidence="9">
    <location>
        <begin position="1"/>
        <end position="23"/>
    </location>
</feature>
<evidence type="ECO:0000256" key="1">
    <source>
        <dbReference type="ARBA" id="ARBA00005860"/>
    </source>
</evidence>
<evidence type="ECO:0000313" key="11">
    <source>
        <dbReference type="Proteomes" id="UP001054902"/>
    </source>
</evidence>
<dbReference type="GO" id="GO:0046872">
    <property type="term" value="F:metal ion binding"/>
    <property type="evidence" value="ECO:0007669"/>
    <property type="project" value="UniProtKB-KW"/>
</dbReference>
<evidence type="ECO:0000256" key="4">
    <source>
        <dbReference type="ARBA" id="ARBA00022801"/>
    </source>
</evidence>
<dbReference type="GO" id="GO:0007155">
    <property type="term" value="P:cell adhesion"/>
    <property type="evidence" value="ECO:0007669"/>
    <property type="project" value="InterPro"/>
</dbReference>
<keyword evidence="4" id="KW-0378">Hydrolase</keyword>
<evidence type="ECO:0000256" key="9">
    <source>
        <dbReference type="SAM" id="SignalP"/>
    </source>
</evidence>